<gene>
    <name evidence="1" type="ORF">BDV23DRAFT_165356</name>
</gene>
<reference evidence="1" key="1">
    <citation type="submission" date="2019-04" db="EMBL/GenBank/DDBJ databases">
        <title>Friends and foes A comparative genomics studyof 23 Aspergillus species from section Flavi.</title>
        <authorList>
            <consortium name="DOE Joint Genome Institute"/>
            <person name="Kjaerbolling I."/>
            <person name="Vesth T."/>
            <person name="Frisvad J.C."/>
            <person name="Nybo J.L."/>
            <person name="Theobald S."/>
            <person name="Kildgaard S."/>
            <person name="Isbrandt T."/>
            <person name="Kuo A."/>
            <person name="Sato A."/>
            <person name="Lyhne E.K."/>
            <person name="Kogle M.E."/>
            <person name="Wiebenga A."/>
            <person name="Kun R.S."/>
            <person name="Lubbers R.J."/>
            <person name="Makela M.R."/>
            <person name="Barry K."/>
            <person name="Chovatia M."/>
            <person name="Clum A."/>
            <person name="Daum C."/>
            <person name="Haridas S."/>
            <person name="He G."/>
            <person name="LaButti K."/>
            <person name="Lipzen A."/>
            <person name="Mondo S."/>
            <person name="Riley R."/>
            <person name="Salamov A."/>
            <person name="Simmons B.A."/>
            <person name="Magnuson J.K."/>
            <person name="Henrissat B."/>
            <person name="Mortensen U.H."/>
            <person name="Larsen T.O."/>
            <person name="Devries R.P."/>
            <person name="Grigoriev I.V."/>
            <person name="Machida M."/>
            <person name="Baker S.E."/>
            <person name="Andersen M.R."/>
        </authorList>
    </citation>
    <scope>NUCLEOTIDE SEQUENCE [LARGE SCALE GENOMIC DNA]</scope>
    <source>
        <strain evidence="1">IBT 14317</strain>
    </source>
</reference>
<dbReference type="AlphaFoldDB" id="A0A5N7BUF3"/>
<dbReference type="Proteomes" id="UP000326877">
    <property type="component" value="Unassembled WGS sequence"/>
</dbReference>
<dbReference type="EMBL" id="ML735341">
    <property type="protein sequence ID" value="KAE8385228.1"/>
    <property type="molecule type" value="Genomic_DNA"/>
</dbReference>
<evidence type="ECO:0000313" key="1">
    <source>
        <dbReference type="EMBL" id="KAE8385228.1"/>
    </source>
</evidence>
<organism evidence="1">
    <name type="scientific">Petromyces alliaceus</name>
    <name type="common">Aspergillus alliaceus</name>
    <dbReference type="NCBI Taxonomy" id="209559"/>
    <lineage>
        <taxon>Eukaryota</taxon>
        <taxon>Fungi</taxon>
        <taxon>Dikarya</taxon>
        <taxon>Ascomycota</taxon>
        <taxon>Pezizomycotina</taxon>
        <taxon>Eurotiomycetes</taxon>
        <taxon>Eurotiomycetidae</taxon>
        <taxon>Eurotiales</taxon>
        <taxon>Aspergillaceae</taxon>
        <taxon>Aspergillus</taxon>
        <taxon>Aspergillus subgen. Circumdati</taxon>
    </lineage>
</organism>
<protein>
    <submittedName>
        <fullName evidence="1">Uncharacterized protein</fullName>
    </submittedName>
</protein>
<sequence>MRRGLYRLCFVPFFADTVVIEILVVVNTNIYGIKVRTMGLDDIRGHTLQYSRCRYTDSESCQRNSLLASRTS</sequence>
<proteinExistence type="predicted"/>
<name>A0A5N7BUF3_PETAA</name>
<accession>A0A5N7BUF3</accession>